<dbReference type="AlphaFoldDB" id="A0A7J0G3G4"/>
<dbReference type="Proteomes" id="UP000585474">
    <property type="component" value="Unassembled WGS sequence"/>
</dbReference>
<dbReference type="EMBL" id="BJWL01000017">
    <property type="protein sequence ID" value="GFZ05321.1"/>
    <property type="molecule type" value="Genomic_DNA"/>
</dbReference>
<keyword evidence="2" id="KW-1185">Reference proteome</keyword>
<sequence>MLAVDTLMDIIDKSFSALDLFHKYKVVRQKKEMGNPFYNGNHYLRLRDPSHPQTRHNESLPDSEYFFHSSLCSLRFVDLPCIANNRQVSRDIEAILRAKLHNVRLLVVMGPDARKVALQVRRSGTSFPISISSSDSERSDDLASALCLSTRGTKVTGTISSEADIMRFRNFRRATPAAPPPTELTGAFVTRKRKGKKPLVDSPKRPRREMSSVGAAELWKPKFYACKLGRDNYSRQVAEVCFESFLEGWLSCLKELGVPKDNLTWARLPLLPISLSLTHLILDCFLSNFVEEEFLNRPDEDKGALELVPDPTVTSGIEDANPTEELPGRPSLYSGRMNLSKTCELGLGVLAKLRYPLCDSCREHKEILLKLEFGAHLELG</sequence>
<proteinExistence type="predicted"/>
<comment type="caution">
    <text evidence="1">The sequence shown here is derived from an EMBL/GenBank/DDBJ whole genome shotgun (WGS) entry which is preliminary data.</text>
</comment>
<name>A0A7J0G3G4_9ERIC</name>
<evidence type="ECO:0000313" key="2">
    <source>
        <dbReference type="Proteomes" id="UP000585474"/>
    </source>
</evidence>
<protein>
    <submittedName>
        <fullName evidence="1">Uncharacterized protein</fullName>
    </submittedName>
</protein>
<accession>A0A7J0G3G4</accession>
<organism evidence="1 2">
    <name type="scientific">Actinidia rufa</name>
    <dbReference type="NCBI Taxonomy" id="165716"/>
    <lineage>
        <taxon>Eukaryota</taxon>
        <taxon>Viridiplantae</taxon>
        <taxon>Streptophyta</taxon>
        <taxon>Embryophyta</taxon>
        <taxon>Tracheophyta</taxon>
        <taxon>Spermatophyta</taxon>
        <taxon>Magnoliopsida</taxon>
        <taxon>eudicotyledons</taxon>
        <taxon>Gunneridae</taxon>
        <taxon>Pentapetalae</taxon>
        <taxon>asterids</taxon>
        <taxon>Ericales</taxon>
        <taxon>Actinidiaceae</taxon>
        <taxon>Actinidia</taxon>
    </lineage>
</organism>
<reference evidence="1 2" key="1">
    <citation type="submission" date="2019-07" db="EMBL/GenBank/DDBJ databases">
        <title>De Novo Assembly of kiwifruit Actinidia rufa.</title>
        <authorList>
            <person name="Sugita-Konishi S."/>
            <person name="Sato K."/>
            <person name="Mori E."/>
            <person name="Abe Y."/>
            <person name="Kisaki G."/>
            <person name="Hamano K."/>
            <person name="Suezawa K."/>
            <person name="Otani M."/>
            <person name="Fukuda T."/>
            <person name="Manabe T."/>
            <person name="Gomi K."/>
            <person name="Tabuchi M."/>
            <person name="Akimitsu K."/>
            <person name="Kataoka I."/>
        </authorList>
    </citation>
    <scope>NUCLEOTIDE SEQUENCE [LARGE SCALE GENOMIC DNA]</scope>
    <source>
        <strain evidence="2">cv. Fuchu</strain>
    </source>
</reference>
<evidence type="ECO:0000313" key="1">
    <source>
        <dbReference type="EMBL" id="GFZ05321.1"/>
    </source>
</evidence>
<gene>
    <name evidence="1" type="ORF">Acr_17g0008930</name>
</gene>